<organism evidence="2 3">
    <name type="scientific">Defluviitalea saccharophila</name>
    <dbReference type="NCBI Taxonomy" id="879970"/>
    <lineage>
        <taxon>Bacteria</taxon>
        <taxon>Bacillati</taxon>
        <taxon>Bacillota</taxon>
        <taxon>Clostridia</taxon>
        <taxon>Lachnospirales</taxon>
        <taxon>Defluviitaleaceae</taxon>
        <taxon>Defluviitalea</taxon>
    </lineage>
</organism>
<sequence>MISIIKAFTDDDFNHAKKLFIEYSESLGISLEFQNFDEELNNISKMYGMPDGCLLLARQNEQVVGCVALRKINHNICEMKRLYVQPNWKGKGIGKMLTKAIIEEAKVRGYRFMRLDTLPSMKQAISLYQTLGFYPIEPYRFNPIEGALYMELDLLNK</sequence>
<dbReference type="SUPFAM" id="SSF55729">
    <property type="entry name" value="Acyl-CoA N-acyltransferases (Nat)"/>
    <property type="match status" value="1"/>
</dbReference>
<dbReference type="InterPro" id="IPR016181">
    <property type="entry name" value="Acyl_CoA_acyltransferase"/>
</dbReference>
<feature type="domain" description="N-acetyltransferase" evidence="1">
    <location>
        <begin position="3"/>
        <end position="155"/>
    </location>
</feature>
<dbReference type="PANTHER" id="PTHR43305">
    <property type="entry name" value="FAMILY N-ACETYLTRANSFERASE, PUTATIVE (AFU_ORTHOLOGUE AFUA_2G01380)-RELATED"/>
    <property type="match status" value="1"/>
</dbReference>
<evidence type="ECO:0000313" key="3">
    <source>
        <dbReference type="Proteomes" id="UP001486565"/>
    </source>
</evidence>
<dbReference type="PROSITE" id="PS51186">
    <property type="entry name" value="GNAT"/>
    <property type="match status" value="1"/>
</dbReference>
<protein>
    <submittedName>
        <fullName evidence="2">GNAT family N-acetyltransferase</fullName>
    </submittedName>
</protein>
<proteinExistence type="predicted"/>
<gene>
    <name evidence="2" type="ORF">QBE51_03500</name>
</gene>
<keyword evidence="3" id="KW-1185">Reference proteome</keyword>
<dbReference type="Pfam" id="PF00583">
    <property type="entry name" value="Acetyltransf_1"/>
    <property type="match status" value="1"/>
</dbReference>
<dbReference type="InterPro" id="IPR052777">
    <property type="entry name" value="Acetyltransferase_Enz"/>
</dbReference>
<accession>A0ABZ2Y6R5</accession>
<dbReference type="EMBL" id="CP121687">
    <property type="protein sequence ID" value="WZL70605.1"/>
    <property type="molecule type" value="Genomic_DNA"/>
</dbReference>
<evidence type="ECO:0000313" key="2">
    <source>
        <dbReference type="EMBL" id="WZL70605.1"/>
    </source>
</evidence>
<dbReference type="PANTHER" id="PTHR43305:SF1">
    <property type="entry name" value="FAMILY N-ACETYLTRANSFERASE, PUTATIVE (AFU_ORTHOLOGUE AFUA_2G01380)-RELATED"/>
    <property type="match status" value="1"/>
</dbReference>
<dbReference type="Gene3D" id="3.40.630.30">
    <property type="match status" value="1"/>
</dbReference>
<reference evidence="2 3" key="1">
    <citation type="submission" date="2023-03" db="EMBL/GenBank/DDBJ databases">
        <title>Novel Species.</title>
        <authorList>
            <person name="Ma S."/>
        </authorList>
    </citation>
    <scope>NUCLEOTIDE SEQUENCE [LARGE SCALE GENOMIC DNA]</scope>
    <source>
        <strain evidence="2 3">LIND6LT2</strain>
    </source>
</reference>
<name>A0ABZ2Y6R5_9FIRM</name>
<dbReference type="CDD" id="cd04301">
    <property type="entry name" value="NAT_SF"/>
    <property type="match status" value="1"/>
</dbReference>
<evidence type="ECO:0000259" key="1">
    <source>
        <dbReference type="PROSITE" id="PS51186"/>
    </source>
</evidence>
<dbReference type="RefSeq" id="WP_341877567.1">
    <property type="nucleotide sequence ID" value="NZ_CP121687.1"/>
</dbReference>
<dbReference type="Proteomes" id="UP001486565">
    <property type="component" value="Chromosome"/>
</dbReference>
<dbReference type="InterPro" id="IPR000182">
    <property type="entry name" value="GNAT_dom"/>
</dbReference>